<protein>
    <submittedName>
        <fullName evidence="2">6739_t:CDS:1</fullName>
    </submittedName>
</protein>
<keyword evidence="3" id="KW-1185">Reference proteome</keyword>
<evidence type="ECO:0000313" key="2">
    <source>
        <dbReference type="EMBL" id="CAI2194522.1"/>
    </source>
</evidence>
<dbReference type="OrthoDB" id="2441839at2759"/>
<feature type="domain" description="DDE-1" evidence="1">
    <location>
        <begin position="9"/>
        <end position="52"/>
    </location>
</feature>
<name>A0A9W4T8R9_9GLOM</name>
<dbReference type="GO" id="GO:0003676">
    <property type="term" value="F:nucleic acid binding"/>
    <property type="evidence" value="ECO:0007669"/>
    <property type="project" value="InterPro"/>
</dbReference>
<dbReference type="Proteomes" id="UP001153678">
    <property type="component" value="Unassembled WGS sequence"/>
</dbReference>
<evidence type="ECO:0000313" key="3">
    <source>
        <dbReference type="Proteomes" id="UP001153678"/>
    </source>
</evidence>
<feature type="non-terminal residue" evidence="2">
    <location>
        <position position="1"/>
    </location>
</feature>
<sequence>NFPQEVIVRANPTGWINENEMLYWIENVWIKRAKKLSNPQSLLVLDSFSAHIVNS</sequence>
<accession>A0A9W4T8R9</accession>
<feature type="non-terminal residue" evidence="2">
    <location>
        <position position="55"/>
    </location>
</feature>
<dbReference type="InterPro" id="IPR004875">
    <property type="entry name" value="DDE_SF_endonuclease_dom"/>
</dbReference>
<organism evidence="2 3">
    <name type="scientific">Funneliformis geosporum</name>
    <dbReference type="NCBI Taxonomy" id="1117311"/>
    <lineage>
        <taxon>Eukaryota</taxon>
        <taxon>Fungi</taxon>
        <taxon>Fungi incertae sedis</taxon>
        <taxon>Mucoromycota</taxon>
        <taxon>Glomeromycotina</taxon>
        <taxon>Glomeromycetes</taxon>
        <taxon>Glomerales</taxon>
        <taxon>Glomeraceae</taxon>
        <taxon>Funneliformis</taxon>
    </lineage>
</organism>
<evidence type="ECO:0000259" key="1">
    <source>
        <dbReference type="Pfam" id="PF03184"/>
    </source>
</evidence>
<gene>
    <name evidence="2" type="ORF">FWILDA_LOCUS16618</name>
</gene>
<comment type="caution">
    <text evidence="2">The sequence shown here is derived from an EMBL/GenBank/DDBJ whole genome shotgun (WGS) entry which is preliminary data.</text>
</comment>
<reference evidence="2" key="1">
    <citation type="submission" date="2022-08" db="EMBL/GenBank/DDBJ databases">
        <authorList>
            <person name="Kallberg Y."/>
            <person name="Tangrot J."/>
            <person name="Rosling A."/>
        </authorList>
    </citation>
    <scope>NUCLEOTIDE SEQUENCE</scope>
    <source>
        <strain evidence="2">Wild A</strain>
    </source>
</reference>
<dbReference type="EMBL" id="CAMKVN010011018">
    <property type="protein sequence ID" value="CAI2194522.1"/>
    <property type="molecule type" value="Genomic_DNA"/>
</dbReference>
<proteinExistence type="predicted"/>
<dbReference type="AlphaFoldDB" id="A0A9W4T8R9"/>
<dbReference type="Pfam" id="PF03184">
    <property type="entry name" value="DDE_1"/>
    <property type="match status" value="1"/>
</dbReference>